<proteinExistence type="inferred from homology"/>
<sequence>MAVGGAPGASVSRLDAHLHLWELAPGQYSWLKPAHGILFRSFTAEQAQEVLFAAGVDRAILVQADDTAADNEAMLLAAKKHDWIAGVVGWLPLEDPPATATFLQRWGAHSVYCGVRTLIHDDPRPDVLALKSVRESLAMVAEAGLPFDVPDAFPRYLNQVVELAQALPQLTVVIDHLGKPPRDGSTDEMARWKQQLQAVAALPNTAAKVSGLHAGGTDYSAQALEDVWNTALSAFGPDRLMFGGDWPVSLLGGKYRQTVGIAESLLSSLSPADRQAIWSGTAQRIYSR</sequence>
<dbReference type="PANTHER" id="PTHR43569:SF2">
    <property type="entry name" value="AMIDOHYDROLASE-RELATED DOMAIN-CONTAINING PROTEIN"/>
    <property type="match status" value="1"/>
</dbReference>
<dbReference type="Gene3D" id="3.20.20.140">
    <property type="entry name" value="Metal-dependent hydrolases"/>
    <property type="match status" value="1"/>
</dbReference>
<protein>
    <submittedName>
        <fullName evidence="3">L-fuconolactonase</fullName>
    </submittedName>
</protein>
<gene>
    <name evidence="3" type="ORF">SAMN04489740_2634</name>
</gene>
<evidence type="ECO:0000256" key="1">
    <source>
        <dbReference type="ARBA" id="ARBA00038310"/>
    </source>
</evidence>
<organism evidence="3 4">
    <name type="scientific">Arthrobacter alpinus</name>
    <dbReference type="NCBI Taxonomy" id="656366"/>
    <lineage>
        <taxon>Bacteria</taxon>
        <taxon>Bacillati</taxon>
        <taxon>Actinomycetota</taxon>
        <taxon>Actinomycetes</taxon>
        <taxon>Micrococcales</taxon>
        <taxon>Micrococcaceae</taxon>
        <taxon>Arthrobacter</taxon>
    </lineage>
</organism>
<accession>A0A1H5LXY6</accession>
<dbReference type="AlphaFoldDB" id="A0A1H5LXY6"/>
<dbReference type="PANTHER" id="PTHR43569">
    <property type="entry name" value="AMIDOHYDROLASE"/>
    <property type="match status" value="1"/>
</dbReference>
<dbReference type="GO" id="GO:0016787">
    <property type="term" value="F:hydrolase activity"/>
    <property type="evidence" value="ECO:0007669"/>
    <property type="project" value="InterPro"/>
</dbReference>
<dbReference type="Proteomes" id="UP000182725">
    <property type="component" value="Unassembled WGS sequence"/>
</dbReference>
<evidence type="ECO:0000313" key="4">
    <source>
        <dbReference type="Proteomes" id="UP000182725"/>
    </source>
</evidence>
<name>A0A1H5LXY6_9MICC</name>
<dbReference type="InterPro" id="IPR052350">
    <property type="entry name" value="Metallo-dep_Lactonases"/>
</dbReference>
<comment type="similarity">
    <text evidence="1">Belongs to the metallo-dependent hydrolases superfamily.</text>
</comment>
<evidence type="ECO:0000259" key="2">
    <source>
        <dbReference type="Pfam" id="PF04909"/>
    </source>
</evidence>
<feature type="domain" description="Amidohydrolase-related" evidence="2">
    <location>
        <begin position="15"/>
        <end position="287"/>
    </location>
</feature>
<evidence type="ECO:0000313" key="3">
    <source>
        <dbReference type="EMBL" id="SEE81138.1"/>
    </source>
</evidence>
<reference evidence="3 4" key="1">
    <citation type="submission" date="2016-10" db="EMBL/GenBank/DDBJ databases">
        <authorList>
            <person name="de Groot N.N."/>
        </authorList>
    </citation>
    <scope>NUCLEOTIDE SEQUENCE [LARGE SCALE GENOMIC DNA]</scope>
    <source>
        <strain evidence="3 4">DSM 22274</strain>
    </source>
</reference>
<dbReference type="Pfam" id="PF04909">
    <property type="entry name" value="Amidohydro_2"/>
    <property type="match status" value="1"/>
</dbReference>
<dbReference type="SUPFAM" id="SSF51556">
    <property type="entry name" value="Metallo-dependent hydrolases"/>
    <property type="match status" value="1"/>
</dbReference>
<dbReference type="InterPro" id="IPR032466">
    <property type="entry name" value="Metal_Hydrolase"/>
</dbReference>
<dbReference type="EMBL" id="FNTV01000001">
    <property type="protein sequence ID" value="SEE81138.1"/>
    <property type="molecule type" value="Genomic_DNA"/>
</dbReference>
<dbReference type="InterPro" id="IPR006680">
    <property type="entry name" value="Amidohydro-rel"/>
</dbReference>